<feature type="transmembrane region" description="Helical" evidence="9">
    <location>
        <begin position="171"/>
        <end position="192"/>
    </location>
</feature>
<dbReference type="Pfam" id="PF03814">
    <property type="entry name" value="KdpA"/>
    <property type="match status" value="1"/>
</dbReference>
<feature type="transmembrane region" description="Helical" evidence="9">
    <location>
        <begin position="478"/>
        <end position="499"/>
    </location>
</feature>
<evidence type="ECO:0000256" key="5">
    <source>
        <dbReference type="ARBA" id="ARBA00022958"/>
    </source>
</evidence>
<keyword evidence="1 9" id="KW-0813">Transport</keyword>
<dbReference type="PANTHER" id="PTHR30607">
    <property type="entry name" value="POTASSIUM-TRANSPORTING ATPASE A CHAIN"/>
    <property type="match status" value="1"/>
</dbReference>
<keyword evidence="6 9" id="KW-1133">Transmembrane helix</keyword>
<gene>
    <name evidence="9 10" type="primary">kdpA</name>
    <name evidence="10" type="ORF">FCI23_46765</name>
</gene>
<accession>A0A4U0RUM9</accession>
<evidence type="ECO:0000256" key="9">
    <source>
        <dbReference type="HAMAP-Rule" id="MF_00275"/>
    </source>
</evidence>
<evidence type="ECO:0000256" key="7">
    <source>
        <dbReference type="ARBA" id="ARBA00023065"/>
    </source>
</evidence>
<keyword evidence="7 9" id="KW-0406">Ion transport</keyword>
<keyword evidence="2 9" id="KW-1003">Cell membrane</keyword>
<dbReference type="GO" id="GO:0030955">
    <property type="term" value="F:potassium ion binding"/>
    <property type="evidence" value="ECO:0007669"/>
    <property type="project" value="UniProtKB-UniRule"/>
</dbReference>
<comment type="caution">
    <text evidence="9">Lacks conserved residue(s) required for the propagation of feature annotation.</text>
</comment>
<evidence type="ECO:0000256" key="2">
    <source>
        <dbReference type="ARBA" id="ARBA00022475"/>
    </source>
</evidence>
<feature type="transmembrane region" description="Helical" evidence="9">
    <location>
        <begin position="125"/>
        <end position="150"/>
    </location>
</feature>
<feature type="transmembrane region" description="Helical" evidence="9">
    <location>
        <begin position="247"/>
        <end position="267"/>
    </location>
</feature>
<feature type="transmembrane region" description="Helical" evidence="9">
    <location>
        <begin position="279"/>
        <end position="299"/>
    </location>
</feature>
<organism evidence="10 11">
    <name type="scientific">Actinacidiphila oryziradicis</name>
    <dbReference type="NCBI Taxonomy" id="2571141"/>
    <lineage>
        <taxon>Bacteria</taxon>
        <taxon>Bacillati</taxon>
        <taxon>Actinomycetota</taxon>
        <taxon>Actinomycetes</taxon>
        <taxon>Kitasatosporales</taxon>
        <taxon>Streptomycetaceae</taxon>
        <taxon>Actinacidiphila</taxon>
    </lineage>
</organism>
<evidence type="ECO:0000256" key="6">
    <source>
        <dbReference type="ARBA" id="ARBA00022989"/>
    </source>
</evidence>
<dbReference type="GO" id="GO:0005886">
    <property type="term" value="C:plasma membrane"/>
    <property type="evidence" value="ECO:0007669"/>
    <property type="project" value="UniProtKB-SubCell"/>
</dbReference>
<feature type="transmembrane region" description="Helical" evidence="9">
    <location>
        <begin position="61"/>
        <end position="82"/>
    </location>
</feature>
<keyword evidence="4 9" id="KW-0812">Transmembrane</keyword>
<dbReference type="EMBL" id="SUMC01000114">
    <property type="protein sequence ID" value="TJZ99212.1"/>
    <property type="molecule type" value="Genomic_DNA"/>
</dbReference>
<name>A0A4U0RUM9_9ACTN</name>
<comment type="similarity">
    <text evidence="9">Belongs to the KdpA family.</text>
</comment>
<evidence type="ECO:0000256" key="1">
    <source>
        <dbReference type="ARBA" id="ARBA00022448"/>
    </source>
</evidence>
<proteinExistence type="inferred from homology"/>
<keyword evidence="11" id="KW-1185">Reference proteome</keyword>
<dbReference type="OrthoDB" id="9763796at2"/>
<keyword evidence="3 9" id="KW-0633">Potassium transport</keyword>
<evidence type="ECO:0000256" key="3">
    <source>
        <dbReference type="ARBA" id="ARBA00022538"/>
    </source>
</evidence>
<keyword evidence="5 9" id="KW-0630">Potassium</keyword>
<evidence type="ECO:0000313" key="11">
    <source>
        <dbReference type="Proteomes" id="UP000305778"/>
    </source>
</evidence>
<evidence type="ECO:0000256" key="4">
    <source>
        <dbReference type="ARBA" id="ARBA00022692"/>
    </source>
</evidence>
<comment type="caution">
    <text evidence="10">The sequence shown here is derived from an EMBL/GenBank/DDBJ whole genome shotgun (WGS) entry which is preliminary data.</text>
</comment>
<comment type="subunit">
    <text evidence="9">The system is composed of three essential subunits: KdpA, KdpB and KdpC.</text>
</comment>
<dbReference type="AlphaFoldDB" id="A0A4U0RUM9"/>
<dbReference type="RefSeq" id="WP_136730115.1">
    <property type="nucleotide sequence ID" value="NZ_SUMC01000114.1"/>
</dbReference>
<comment type="function">
    <text evidence="9">Part of the high-affinity ATP-driven potassium transport (or Kdp) system, which catalyzes the hydrolysis of ATP coupled with the electrogenic transport of potassium into the cytoplasm. This subunit binds the extracellular potassium ions and delivers the ions to the membrane domain of KdpB through an intramembrane tunnel.</text>
</comment>
<keyword evidence="8 9" id="KW-0472">Membrane</keyword>
<dbReference type="HAMAP" id="MF_00275">
    <property type="entry name" value="KdpA"/>
    <property type="match status" value="1"/>
</dbReference>
<feature type="transmembrane region" description="Helical" evidence="9">
    <location>
        <begin position="413"/>
        <end position="433"/>
    </location>
</feature>
<evidence type="ECO:0000256" key="8">
    <source>
        <dbReference type="ARBA" id="ARBA00023136"/>
    </source>
</evidence>
<protein>
    <recommendedName>
        <fullName evidence="9">Potassium-transporting ATPase potassium-binding subunit</fullName>
    </recommendedName>
    <alternativeName>
        <fullName evidence="9">ATP phosphohydrolase [potassium-transporting] A chain</fullName>
    </alternativeName>
    <alternativeName>
        <fullName evidence="9">Potassium-binding and translocating subunit A</fullName>
    </alternativeName>
    <alternativeName>
        <fullName evidence="9">Potassium-translocating ATPase A chain</fullName>
    </alternativeName>
</protein>
<dbReference type="InterPro" id="IPR004623">
    <property type="entry name" value="KdpA"/>
</dbReference>
<feature type="transmembrane region" description="Helical" evidence="9">
    <location>
        <begin position="520"/>
        <end position="542"/>
    </location>
</feature>
<evidence type="ECO:0000313" key="10">
    <source>
        <dbReference type="EMBL" id="TJZ99212.1"/>
    </source>
</evidence>
<dbReference type="PIRSF" id="PIRSF001294">
    <property type="entry name" value="K_ATPaseA"/>
    <property type="match status" value="1"/>
</dbReference>
<dbReference type="GO" id="GO:0008556">
    <property type="term" value="F:P-type potassium transmembrane transporter activity"/>
    <property type="evidence" value="ECO:0007669"/>
    <property type="project" value="InterPro"/>
</dbReference>
<reference evidence="10 11" key="1">
    <citation type="submission" date="2019-04" db="EMBL/GenBank/DDBJ databases">
        <title>Streptomyces oryziradicis sp. nov., a novel actinomycete isolated from rhizosphere soil of rice (Oryza sativa L.).</title>
        <authorList>
            <person name="Li C."/>
        </authorList>
    </citation>
    <scope>NUCLEOTIDE SEQUENCE [LARGE SCALE GENOMIC DNA]</scope>
    <source>
        <strain evidence="10 11">NEAU-C40</strain>
    </source>
</reference>
<dbReference type="Proteomes" id="UP000305778">
    <property type="component" value="Unassembled WGS sequence"/>
</dbReference>
<dbReference type="PANTHER" id="PTHR30607:SF2">
    <property type="entry name" value="POTASSIUM-TRANSPORTING ATPASE POTASSIUM-BINDING SUBUNIT"/>
    <property type="match status" value="1"/>
</dbReference>
<dbReference type="NCBIfam" id="TIGR00680">
    <property type="entry name" value="kdpA"/>
    <property type="match status" value="1"/>
</dbReference>
<comment type="subcellular location">
    <subcellularLocation>
        <location evidence="9">Cell membrane</location>
        <topology evidence="9">Multi-pass membrane protein</topology>
    </subcellularLocation>
</comment>
<feature type="transmembrane region" description="Helical" evidence="9">
    <location>
        <begin position="375"/>
        <end position="393"/>
    </location>
</feature>
<sequence>MTAWIQASLVIAVVVGLHVPLGDHMARMLDTDGGGRHWRAEKALYRVCGIDPDKEQTWRHYLVALLAFSFMSIAALFALFTLQGKLPWSTGHGGMPWRLALHTAVSFTSNTSWQNYAGESTTGHLAVMAGLGTQAFASAAVGICAALALVRGLVRRGTDDLGNFWVDLIRTVFRVLLPLAVVSGLLLIALGVEQNLGGAHTVTTVAGGQQTLLGGPAGSWEGLKLFSGDGGGIFNANSAHPYENPSAWTNTIEIVLMLLIPTAFIRTYGRMIGSLKQSWTLLAVVGILFGLLLAAGTLAQSAHTGTVTAAVGGQSEGTETRFGIPGSTLFGISATGSADGAANASYDSFSSLGGGVLMAAMMLGEIAPGGTGSGLYGLLMAVMVAVFIGGLMIGRTPEYLRKRIGFGEMRYVVLYALVAPTAILACSAIAVALPQGRSSMGNTGPHGLSELIYAYTSNVNSNGSAMAGFNGATDFHNLLMVAAMLIGRYVPIVFVLALAGRLGRQQPGVVTVGTLRAQGVNFVVLATAAALVLALLNFFPALSLGPLAEGMR</sequence>